<evidence type="ECO:0000313" key="1">
    <source>
        <dbReference type="EMBL" id="CAK5056067.1"/>
    </source>
</evidence>
<protein>
    <submittedName>
        <fullName evidence="1">Uncharacterized protein</fullName>
    </submittedName>
</protein>
<keyword evidence="2" id="KW-1185">Reference proteome</keyword>
<dbReference type="Proteomes" id="UP001497535">
    <property type="component" value="Unassembled WGS sequence"/>
</dbReference>
<reference evidence="1" key="1">
    <citation type="submission" date="2023-11" db="EMBL/GenBank/DDBJ databases">
        <authorList>
            <person name="Poullet M."/>
        </authorList>
    </citation>
    <scope>NUCLEOTIDE SEQUENCE</scope>
    <source>
        <strain evidence="1">E1834</strain>
    </source>
</reference>
<dbReference type="EMBL" id="CAVMJV010000016">
    <property type="protein sequence ID" value="CAK5056067.1"/>
    <property type="molecule type" value="Genomic_DNA"/>
</dbReference>
<accession>A0ACB0YPU5</accession>
<comment type="caution">
    <text evidence="1">The sequence shown here is derived from an EMBL/GenBank/DDBJ whole genome shotgun (WGS) entry which is preliminary data.</text>
</comment>
<gene>
    <name evidence="1" type="ORF">MENTE1834_LOCUS14806</name>
</gene>
<name>A0ACB0YPU5_MELEN</name>
<evidence type="ECO:0000313" key="2">
    <source>
        <dbReference type="Proteomes" id="UP001497535"/>
    </source>
</evidence>
<proteinExistence type="predicted"/>
<sequence>MPSHQFIAQSCYSAVMAATLLFTLISMLTPGWHSIIKGNQIGEYDNSKTINSGIFICETEGMSECMAKRSTVDTLIGVFLIMAVLLELIALGWAIASFIFADKGEGASKGKLILFAPLLVFSFLICGLFLLIILLFSLKQNGQIGFGKFFKKILPSKGTFRTVIKNFYTFLHYLLSNN</sequence>
<organism evidence="1 2">
    <name type="scientific">Meloidogyne enterolobii</name>
    <name type="common">Root-knot nematode worm</name>
    <name type="synonym">Meloidogyne mayaguensis</name>
    <dbReference type="NCBI Taxonomy" id="390850"/>
    <lineage>
        <taxon>Eukaryota</taxon>
        <taxon>Metazoa</taxon>
        <taxon>Ecdysozoa</taxon>
        <taxon>Nematoda</taxon>
        <taxon>Chromadorea</taxon>
        <taxon>Rhabditida</taxon>
        <taxon>Tylenchina</taxon>
        <taxon>Tylenchomorpha</taxon>
        <taxon>Tylenchoidea</taxon>
        <taxon>Meloidogynidae</taxon>
        <taxon>Meloidogyninae</taxon>
        <taxon>Meloidogyne</taxon>
    </lineage>
</organism>